<evidence type="ECO:0000313" key="2">
    <source>
        <dbReference type="Proteomes" id="UP001055879"/>
    </source>
</evidence>
<sequence length="73" mass="7924">MSDHRTQTMAPCHLVLSILDQMLHDRPRIRVVCSCLVAGCGMMPTQPCAVGSYVVGYRRLEKSGVPTPPADAV</sequence>
<keyword evidence="2" id="KW-1185">Reference proteome</keyword>
<comment type="caution">
    <text evidence="1">The sequence shown here is derived from an EMBL/GenBank/DDBJ whole genome shotgun (WGS) entry which is preliminary data.</text>
</comment>
<reference evidence="1 2" key="2">
    <citation type="journal article" date="2022" name="Mol. Ecol. Resour.">
        <title>The genomes of chicory, endive, great burdock and yacon provide insights into Asteraceae paleo-polyploidization history and plant inulin production.</title>
        <authorList>
            <person name="Fan W."/>
            <person name="Wang S."/>
            <person name="Wang H."/>
            <person name="Wang A."/>
            <person name="Jiang F."/>
            <person name="Liu H."/>
            <person name="Zhao H."/>
            <person name="Xu D."/>
            <person name="Zhang Y."/>
        </authorList>
    </citation>
    <scope>NUCLEOTIDE SEQUENCE [LARGE SCALE GENOMIC DNA]</scope>
    <source>
        <strain evidence="2">cv. Niubang</strain>
    </source>
</reference>
<gene>
    <name evidence="1" type="ORF">L6452_18551</name>
</gene>
<reference evidence="2" key="1">
    <citation type="journal article" date="2022" name="Mol. Ecol. Resour.">
        <title>The genomes of chicory, endive, great burdock and yacon provide insights into Asteraceae palaeo-polyploidization history and plant inulin production.</title>
        <authorList>
            <person name="Fan W."/>
            <person name="Wang S."/>
            <person name="Wang H."/>
            <person name="Wang A."/>
            <person name="Jiang F."/>
            <person name="Liu H."/>
            <person name="Zhao H."/>
            <person name="Xu D."/>
            <person name="Zhang Y."/>
        </authorList>
    </citation>
    <scope>NUCLEOTIDE SEQUENCE [LARGE SCALE GENOMIC DNA]</scope>
    <source>
        <strain evidence="2">cv. Niubang</strain>
    </source>
</reference>
<dbReference type="Proteomes" id="UP001055879">
    <property type="component" value="Linkage Group LG05"/>
</dbReference>
<organism evidence="1 2">
    <name type="scientific">Arctium lappa</name>
    <name type="common">Greater burdock</name>
    <name type="synonym">Lappa major</name>
    <dbReference type="NCBI Taxonomy" id="4217"/>
    <lineage>
        <taxon>Eukaryota</taxon>
        <taxon>Viridiplantae</taxon>
        <taxon>Streptophyta</taxon>
        <taxon>Embryophyta</taxon>
        <taxon>Tracheophyta</taxon>
        <taxon>Spermatophyta</taxon>
        <taxon>Magnoliopsida</taxon>
        <taxon>eudicotyledons</taxon>
        <taxon>Gunneridae</taxon>
        <taxon>Pentapetalae</taxon>
        <taxon>asterids</taxon>
        <taxon>campanulids</taxon>
        <taxon>Asterales</taxon>
        <taxon>Asteraceae</taxon>
        <taxon>Carduoideae</taxon>
        <taxon>Cardueae</taxon>
        <taxon>Arctiinae</taxon>
        <taxon>Arctium</taxon>
    </lineage>
</organism>
<evidence type="ECO:0000313" key="1">
    <source>
        <dbReference type="EMBL" id="KAI3729879.1"/>
    </source>
</evidence>
<accession>A0ACB9C6M6</accession>
<protein>
    <submittedName>
        <fullName evidence="1">Uncharacterized protein</fullName>
    </submittedName>
</protein>
<proteinExistence type="predicted"/>
<name>A0ACB9C6M6_ARCLA</name>
<dbReference type="EMBL" id="CM042051">
    <property type="protein sequence ID" value="KAI3729879.1"/>
    <property type="molecule type" value="Genomic_DNA"/>
</dbReference>